<dbReference type="EMBL" id="LT629755">
    <property type="protein sequence ID" value="SDT38984.1"/>
    <property type="molecule type" value="Genomic_DNA"/>
</dbReference>
<evidence type="ECO:0008006" key="4">
    <source>
        <dbReference type="Google" id="ProtNLM"/>
    </source>
</evidence>
<evidence type="ECO:0000313" key="2">
    <source>
        <dbReference type="EMBL" id="SDT38984.1"/>
    </source>
</evidence>
<protein>
    <recommendedName>
        <fullName evidence="4">HD domain-containing protein</fullName>
    </recommendedName>
</protein>
<organism evidence="2 3">
    <name type="scientific">Agromyces flavus</name>
    <dbReference type="NCBI Taxonomy" id="589382"/>
    <lineage>
        <taxon>Bacteria</taxon>
        <taxon>Bacillati</taxon>
        <taxon>Actinomycetota</taxon>
        <taxon>Actinomycetes</taxon>
        <taxon>Micrococcales</taxon>
        <taxon>Microbacteriaceae</taxon>
        <taxon>Agromyces</taxon>
    </lineage>
</organism>
<feature type="compositionally biased region" description="Low complexity" evidence="1">
    <location>
        <begin position="177"/>
        <end position="190"/>
    </location>
</feature>
<dbReference type="AlphaFoldDB" id="A0A1H1ZZ45"/>
<evidence type="ECO:0000256" key="1">
    <source>
        <dbReference type="SAM" id="MobiDB-lite"/>
    </source>
</evidence>
<accession>A0A1H1ZZ45</accession>
<feature type="compositionally biased region" description="Basic and acidic residues" evidence="1">
    <location>
        <begin position="191"/>
        <end position="206"/>
    </location>
</feature>
<dbReference type="Gene3D" id="1.10.3210.10">
    <property type="entry name" value="Hypothetical protein af1432"/>
    <property type="match status" value="1"/>
</dbReference>
<reference evidence="3" key="1">
    <citation type="submission" date="2016-10" db="EMBL/GenBank/DDBJ databases">
        <authorList>
            <person name="Varghese N."/>
            <person name="Submissions S."/>
        </authorList>
    </citation>
    <scope>NUCLEOTIDE SEQUENCE [LARGE SCALE GENOMIC DNA]</scope>
    <source>
        <strain evidence="3">CPCC 202695</strain>
    </source>
</reference>
<dbReference type="Proteomes" id="UP000199482">
    <property type="component" value="Chromosome I"/>
</dbReference>
<gene>
    <name evidence="2" type="ORF">SAMN04489721_3428</name>
</gene>
<evidence type="ECO:0000313" key="3">
    <source>
        <dbReference type="Proteomes" id="UP000199482"/>
    </source>
</evidence>
<feature type="region of interest" description="Disordered" evidence="1">
    <location>
        <begin position="169"/>
        <end position="206"/>
    </location>
</feature>
<name>A0A1H1ZZ45_9MICO</name>
<dbReference type="SUPFAM" id="SSF109604">
    <property type="entry name" value="HD-domain/PDEase-like"/>
    <property type="match status" value="1"/>
</dbReference>
<sequence>MAGGHPPGVRLTAPIDNEPVFGFGAPVPAGGAAPGGAGGPVIGVAARSEGDDGVRAGAHAQPVEVPAVEVPRLPYGDRRRYFLSSLEPSGDFDAVIVAVTDGTRRRYFTTRDGARLTEIDVAAFDRRNEGGERSLLELDERELGELEAELRFVRPVRGRDPIAEVAEVDEADDEAAAESPAAAQAGVAVEPPDRVTPHSEVEPPHAVLDRADADDAGHEQTRFPDEAVPEGAVLLDTASLDEPQISADPPPHPEEVQPVLDPMDPATEATPIEPPAVDPMTEEFEEMVASARRSTFREAPHETSVDVEPDIDAPDVDAEPVAEAGAISADADEISDPIAQSAPVPTHAHTLRPAPDTHPSPMSQADALEQVALAKGIAFIAHRGQLDRSGLPYIDHPGRISERFDPATEPIEAASAWLHDVLEDTAITPEELFEAGVRPEIIEIVRLLTRSSEVPPEEYYARIRSHPAARRVKLADIDDNTARWRLRRLDYDVQLRLIEKYRLARRALGSH</sequence>
<dbReference type="STRING" id="589382.SAMN04489721_3428"/>
<proteinExistence type="predicted"/>